<keyword evidence="3" id="KW-1185">Reference proteome</keyword>
<keyword evidence="1" id="KW-0812">Transmembrane</keyword>
<dbReference type="KEGG" id="lpav:PLANPX_2041"/>
<evidence type="ECO:0000313" key="2">
    <source>
        <dbReference type="EMBL" id="BBO32429.1"/>
    </source>
</evidence>
<gene>
    <name evidence="2" type="ORF">PLANPX_2041</name>
</gene>
<reference evidence="3" key="1">
    <citation type="submission" date="2019-10" db="EMBL/GenBank/DDBJ databases">
        <title>Lacipirellula parvula gen. nov., sp. nov., representing a lineage of planctomycetes widespread in freshwater anoxic habitats, and description of the family Lacipirellulaceae.</title>
        <authorList>
            <person name="Dedysh S.N."/>
            <person name="Kulichevskaya I.S."/>
            <person name="Beletsky A.V."/>
            <person name="Rakitin A.L."/>
            <person name="Mardanov A.V."/>
            <person name="Ivanova A.A."/>
            <person name="Saltykova V.X."/>
            <person name="Rijpstra W.I.C."/>
            <person name="Sinninghe Damste J.S."/>
            <person name="Ravin N.V."/>
        </authorList>
    </citation>
    <scope>NUCLEOTIDE SEQUENCE [LARGE SCALE GENOMIC DNA]</scope>
    <source>
        <strain evidence="3">PX69</strain>
    </source>
</reference>
<dbReference type="RefSeq" id="WP_152098400.1">
    <property type="nucleotide sequence ID" value="NZ_AP021861.1"/>
</dbReference>
<accession>A0A5K7XHJ5</accession>
<organism evidence="2 3">
    <name type="scientific">Lacipirellula parvula</name>
    <dbReference type="NCBI Taxonomy" id="2650471"/>
    <lineage>
        <taxon>Bacteria</taxon>
        <taxon>Pseudomonadati</taxon>
        <taxon>Planctomycetota</taxon>
        <taxon>Planctomycetia</taxon>
        <taxon>Pirellulales</taxon>
        <taxon>Lacipirellulaceae</taxon>
        <taxon>Lacipirellula</taxon>
    </lineage>
</organism>
<protein>
    <submittedName>
        <fullName evidence="2">Uncharacterized protein</fullName>
    </submittedName>
</protein>
<name>A0A5K7XHJ5_9BACT</name>
<keyword evidence="1" id="KW-1133">Transmembrane helix</keyword>
<evidence type="ECO:0000256" key="1">
    <source>
        <dbReference type="SAM" id="Phobius"/>
    </source>
</evidence>
<feature type="transmembrane region" description="Helical" evidence="1">
    <location>
        <begin position="37"/>
        <end position="58"/>
    </location>
</feature>
<proteinExistence type="predicted"/>
<dbReference type="AlphaFoldDB" id="A0A5K7XHJ5"/>
<sequence length="88" mass="9249">MKAAKQILKVSATLANLGLVGAVMLRNPDLRQYLATVAGAMFFTAITCGVTILCSGYYKTAVQGAKRQHDAHRAFGSSGDKTSPVSTT</sequence>
<dbReference type="Proteomes" id="UP000326837">
    <property type="component" value="Chromosome"/>
</dbReference>
<feature type="transmembrane region" description="Helical" evidence="1">
    <location>
        <begin position="7"/>
        <end position="25"/>
    </location>
</feature>
<evidence type="ECO:0000313" key="3">
    <source>
        <dbReference type="Proteomes" id="UP000326837"/>
    </source>
</evidence>
<keyword evidence="1" id="KW-0472">Membrane</keyword>
<dbReference type="EMBL" id="AP021861">
    <property type="protein sequence ID" value="BBO32429.1"/>
    <property type="molecule type" value="Genomic_DNA"/>
</dbReference>